<gene>
    <name evidence="2" type="ORF">K3718_05215</name>
    <name evidence="1" type="ORF">PHA8399_01940</name>
</gene>
<dbReference type="AlphaFoldDB" id="A0A0P1H9V0"/>
<sequence>MDAIKAAEYARALYSAHGDKAEAEAAQKMRECEEAGKDAEAADWKAVRQAVRAMRGPNQT</sequence>
<name>A0A0P1H9V0_9RHOB</name>
<evidence type="ECO:0000313" key="1">
    <source>
        <dbReference type="EMBL" id="CUH99814.1"/>
    </source>
</evidence>
<organism evidence="1 3">
    <name type="scientific">Leisingera aquaemixtae</name>
    <dbReference type="NCBI Taxonomy" id="1396826"/>
    <lineage>
        <taxon>Bacteria</taxon>
        <taxon>Pseudomonadati</taxon>
        <taxon>Pseudomonadota</taxon>
        <taxon>Alphaproteobacteria</taxon>
        <taxon>Rhodobacterales</taxon>
        <taxon>Roseobacteraceae</taxon>
        <taxon>Leisingera</taxon>
    </lineage>
</organism>
<reference evidence="1 3" key="1">
    <citation type="submission" date="2015-09" db="EMBL/GenBank/DDBJ databases">
        <authorList>
            <consortium name="Swine Surveillance"/>
        </authorList>
    </citation>
    <scope>NUCLEOTIDE SEQUENCE [LARGE SCALE GENOMIC DNA]</scope>
    <source>
        <strain evidence="1 3">CECT 8399</strain>
    </source>
</reference>
<proteinExistence type="predicted"/>
<dbReference type="Proteomes" id="UP000051326">
    <property type="component" value="Unassembled WGS sequence"/>
</dbReference>
<protein>
    <submittedName>
        <fullName evidence="1">Uncharacterized protein</fullName>
    </submittedName>
</protein>
<evidence type="ECO:0000313" key="4">
    <source>
        <dbReference type="Proteomes" id="UP001058514"/>
    </source>
</evidence>
<dbReference type="STRING" id="1396826.PHA8399_01940"/>
<reference evidence="2" key="2">
    <citation type="submission" date="2021-08" db="EMBL/GenBank/DDBJ databases">
        <authorList>
            <person name="Nwanade C."/>
            <person name="Wang M."/>
            <person name="Masoudi A."/>
            <person name="Yu Z."/>
            <person name="Liu J."/>
        </authorList>
    </citation>
    <scope>NUCLEOTIDE SEQUENCE</scope>
    <source>
        <strain evidence="2">S166</strain>
    </source>
</reference>
<evidence type="ECO:0000313" key="2">
    <source>
        <dbReference type="EMBL" id="UWQ42491.1"/>
    </source>
</evidence>
<dbReference type="Proteomes" id="UP001058514">
    <property type="component" value="Chromosome"/>
</dbReference>
<dbReference type="EMBL" id="CYSR01000021">
    <property type="protein sequence ID" value="CUH99814.1"/>
    <property type="molecule type" value="Genomic_DNA"/>
</dbReference>
<keyword evidence="4" id="KW-1185">Reference proteome</keyword>
<dbReference type="EMBL" id="CP081051">
    <property type="protein sequence ID" value="UWQ42491.1"/>
    <property type="molecule type" value="Genomic_DNA"/>
</dbReference>
<evidence type="ECO:0000313" key="3">
    <source>
        <dbReference type="Proteomes" id="UP000051326"/>
    </source>
</evidence>
<dbReference type="RefSeq" id="WP_008555705.1">
    <property type="nucleotide sequence ID" value="NZ_CP041159.1"/>
</dbReference>
<accession>A0A0P1H9V0</accession>